<dbReference type="STRING" id="1776334.APZ16_01435"/>
<dbReference type="GO" id="GO:0016779">
    <property type="term" value="F:nucleotidyltransferase activity"/>
    <property type="evidence" value="ECO:0007669"/>
    <property type="project" value="TreeGrafter"/>
</dbReference>
<comment type="caution">
    <text evidence="9">The sequence shown here is derived from an EMBL/GenBank/DDBJ whole genome shotgun (WGS) entry which is preliminary data.</text>
</comment>
<keyword evidence="7" id="KW-0501">Molybdenum cofactor biosynthesis</keyword>
<name>A0A147JWF2_HADYE</name>
<dbReference type="InterPro" id="IPR025877">
    <property type="entry name" value="MobA-like_NTP_Trfase"/>
</dbReference>
<feature type="domain" description="MobA-like NTP transferase" evidence="8">
    <location>
        <begin position="4"/>
        <end position="113"/>
    </location>
</feature>
<evidence type="ECO:0000256" key="5">
    <source>
        <dbReference type="ARBA" id="ARBA00022842"/>
    </source>
</evidence>
<dbReference type="Pfam" id="PF12804">
    <property type="entry name" value="NTP_transf_3"/>
    <property type="match status" value="1"/>
</dbReference>
<keyword evidence="1" id="KW-0963">Cytoplasm</keyword>
<dbReference type="PANTHER" id="PTHR19136:SF81">
    <property type="entry name" value="MOLYBDENUM COFACTOR GUANYLYLTRANSFERASE"/>
    <property type="match status" value="1"/>
</dbReference>
<keyword evidence="6" id="KW-0342">GTP-binding</keyword>
<dbReference type="InterPro" id="IPR013482">
    <property type="entry name" value="Molybde_CF_guanTrfase"/>
</dbReference>
<evidence type="ECO:0000259" key="8">
    <source>
        <dbReference type="Pfam" id="PF12804"/>
    </source>
</evidence>
<dbReference type="EMBL" id="LQMQ01000033">
    <property type="protein sequence ID" value="KUO40856.1"/>
    <property type="molecule type" value="Genomic_DNA"/>
</dbReference>
<evidence type="ECO:0000256" key="3">
    <source>
        <dbReference type="ARBA" id="ARBA00022723"/>
    </source>
</evidence>
<dbReference type="SUPFAM" id="SSF53448">
    <property type="entry name" value="Nucleotide-diphospho-sugar transferases"/>
    <property type="match status" value="1"/>
</dbReference>
<sequence length="159" mass="17884">AQLSDEIVISCKLNAKELKKVFPAARLVVDKTSERGPLIGLMSALPEISSDYVAVIACDCPWLSPEVIEFIFLRARGHDGALLRWPNGFLEPLQAVYRTRSLLKAVKRARGKGINKLGDVVNSMEDIVYISPEDLERIDPELKSFRNINSPEDVYKYDH</sequence>
<dbReference type="GO" id="GO:0006777">
    <property type="term" value="P:Mo-molybdopterin cofactor biosynthetic process"/>
    <property type="evidence" value="ECO:0007669"/>
    <property type="project" value="UniProtKB-KW"/>
</dbReference>
<evidence type="ECO:0000256" key="6">
    <source>
        <dbReference type="ARBA" id="ARBA00023134"/>
    </source>
</evidence>
<dbReference type="Gene3D" id="3.90.550.10">
    <property type="entry name" value="Spore Coat Polysaccharide Biosynthesis Protein SpsA, Chain A"/>
    <property type="match status" value="1"/>
</dbReference>
<dbReference type="GO" id="GO:0005525">
    <property type="term" value="F:GTP binding"/>
    <property type="evidence" value="ECO:0007669"/>
    <property type="project" value="UniProtKB-KW"/>
</dbReference>
<protein>
    <recommendedName>
        <fullName evidence="8">MobA-like NTP transferase domain-containing protein</fullName>
    </recommendedName>
</protein>
<evidence type="ECO:0000256" key="2">
    <source>
        <dbReference type="ARBA" id="ARBA00022679"/>
    </source>
</evidence>
<keyword evidence="2" id="KW-0808">Transferase</keyword>
<evidence type="ECO:0000256" key="1">
    <source>
        <dbReference type="ARBA" id="ARBA00022490"/>
    </source>
</evidence>
<evidence type="ECO:0000313" key="10">
    <source>
        <dbReference type="Proteomes" id="UP000074294"/>
    </source>
</evidence>
<keyword evidence="5" id="KW-0460">Magnesium</keyword>
<gene>
    <name evidence="9" type="ORF">APZ16_01435</name>
</gene>
<keyword evidence="3" id="KW-0479">Metal-binding</keyword>
<dbReference type="Proteomes" id="UP000074294">
    <property type="component" value="Unassembled WGS sequence"/>
</dbReference>
<feature type="non-terminal residue" evidence="9">
    <location>
        <position position="1"/>
    </location>
</feature>
<reference evidence="9 10" key="1">
    <citation type="journal article" date="2016" name="Nat. Microbiol.">
        <title>Genomic inference of the metabolism of cosmopolitan subsurface Archaea, Hadesarchaea.</title>
        <authorList>
            <person name="Baker B.J."/>
            <person name="Saw J.H."/>
            <person name="Lind A.E."/>
            <person name="Lazar C.S."/>
            <person name="Hinrichs K.-U."/>
            <person name="Teske A.P."/>
            <person name="Ettema T.J."/>
        </authorList>
    </citation>
    <scope>NUCLEOTIDE SEQUENCE [LARGE SCALE GENOMIC DNA]</scope>
</reference>
<proteinExistence type="predicted"/>
<organism evidence="9 10">
    <name type="scientific">Hadarchaeum yellowstonense</name>
    <dbReference type="NCBI Taxonomy" id="1776334"/>
    <lineage>
        <taxon>Archaea</taxon>
        <taxon>Methanobacteriati</taxon>
        <taxon>Candidatus Hadarchaeota</taxon>
        <taxon>Candidatus Hadarchaeia</taxon>
        <taxon>Candidatus Hadarchaeales</taxon>
        <taxon>Candidatus Hadarchaeaceae</taxon>
        <taxon>Candidatus Hadarchaeum</taxon>
    </lineage>
</organism>
<evidence type="ECO:0000313" key="9">
    <source>
        <dbReference type="EMBL" id="KUO40856.1"/>
    </source>
</evidence>
<dbReference type="CDD" id="cd02503">
    <property type="entry name" value="MobA"/>
    <property type="match status" value="1"/>
</dbReference>
<evidence type="ECO:0000256" key="7">
    <source>
        <dbReference type="ARBA" id="ARBA00023150"/>
    </source>
</evidence>
<keyword evidence="4" id="KW-0547">Nucleotide-binding</keyword>
<evidence type="ECO:0000256" key="4">
    <source>
        <dbReference type="ARBA" id="ARBA00022741"/>
    </source>
</evidence>
<dbReference type="AlphaFoldDB" id="A0A147JWF2"/>
<dbReference type="InterPro" id="IPR029044">
    <property type="entry name" value="Nucleotide-diphossugar_trans"/>
</dbReference>
<dbReference type="PANTHER" id="PTHR19136">
    <property type="entry name" value="MOLYBDENUM COFACTOR GUANYLYLTRANSFERASE"/>
    <property type="match status" value="1"/>
</dbReference>
<dbReference type="GO" id="GO:0046872">
    <property type="term" value="F:metal ion binding"/>
    <property type="evidence" value="ECO:0007669"/>
    <property type="project" value="UniProtKB-KW"/>
</dbReference>
<accession>A0A147JWF2</accession>